<accession>A0A9K3Q2K6</accession>
<dbReference type="EMBL" id="JAGRRH010000006">
    <property type="protein sequence ID" value="KAG7368907.1"/>
    <property type="molecule type" value="Genomic_DNA"/>
</dbReference>
<reference evidence="2" key="1">
    <citation type="journal article" date="2021" name="Sci. Rep.">
        <title>Diploid genomic architecture of Nitzschia inconspicua, an elite biomass production diatom.</title>
        <authorList>
            <person name="Oliver A."/>
            <person name="Podell S."/>
            <person name="Pinowska A."/>
            <person name="Traller J.C."/>
            <person name="Smith S.R."/>
            <person name="McClure R."/>
            <person name="Beliaev A."/>
            <person name="Bohutskyi P."/>
            <person name="Hill E.A."/>
            <person name="Rabines A."/>
            <person name="Zheng H."/>
            <person name="Allen L.Z."/>
            <person name="Kuo A."/>
            <person name="Grigoriev I.V."/>
            <person name="Allen A.E."/>
            <person name="Hazlebeck D."/>
            <person name="Allen E.E."/>
        </authorList>
    </citation>
    <scope>NUCLEOTIDE SEQUENCE</scope>
    <source>
        <strain evidence="2">Hildebrandi</strain>
    </source>
</reference>
<sequence>MVKRERKNLGTELSSLSRPSGRQNFHILEGARCKYADGNDLRNLSNSNVLRDGDASDSVVTDDDSVRTESMPHIETGSLGKGYP</sequence>
<comment type="caution">
    <text evidence="2">The sequence shown here is derived from an EMBL/GenBank/DDBJ whole genome shotgun (WGS) entry which is preliminary data.</text>
</comment>
<dbReference type="AlphaFoldDB" id="A0A9K3Q2K6"/>
<protein>
    <submittedName>
        <fullName evidence="2">Uncharacterized protein</fullName>
    </submittedName>
</protein>
<feature type="region of interest" description="Disordered" evidence="1">
    <location>
        <begin position="45"/>
        <end position="84"/>
    </location>
</feature>
<feature type="region of interest" description="Disordered" evidence="1">
    <location>
        <begin position="1"/>
        <end position="21"/>
    </location>
</feature>
<evidence type="ECO:0000313" key="3">
    <source>
        <dbReference type="Proteomes" id="UP000693970"/>
    </source>
</evidence>
<feature type="compositionally biased region" description="Polar residues" evidence="1">
    <location>
        <begin position="11"/>
        <end position="21"/>
    </location>
</feature>
<dbReference type="Proteomes" id="UP000693970">
    <property type="component" value="Unassembled WGS sequence"/>
</dbReference>
<evidence type="ECO:0000313" key="2">
    <source>
        <dbReference type="EMBL" id="KAG7368907.1"/>
    </source>
</evidence>
<evidence type="ECO:0000256" key="1">
    <source>
        <dbReference type="SAM" id="MobiDB-lite"/>
    </source>
</evidence>
<proteinExistence type="predicted"/>
<organism evidence="2 3">
    <name type="scientific">Nitzschia inconspicua</name>
    <dbReference type="NCBI Taxonomy" id="303405"/>
    <lineage>
        <taxon>Eukaryota</taxon>
        <taxon>Sar</taxon>
        <taxon>Stramenopiles</taxon>
        <taxon>Ochrophyta</taxon>
        <taxon>Bacillariophyta</taxon>
        <taxon>Bacillariophyceae</taxon>
        <taxon>Bacillariophycidae</taxon>
        <taxon>Bacillariales</taxon>
        <taxon>Bacillariaceae</taxon>
        <taxon>Nitzschia</taxon>
    </lineage>
</organism>
<name>A0A9K3Q2K6_9STRA</name>
<keyword evidence="3" id="KW-1185">Reference proteome</keyword>
<reference evidence="2" key="2">
    <citation type="submission" date="2021-04" db="EMBL/GenBank/DDBJ databases">
        <authorList>
            <person name="Podell S."/>
        </authorList>
    </citation>
    <scope>NUCLEOTIDE SEQUENCE</scope>
    <source>
        <strain evidence="2">Hildebrandi</strain>
    </source>
</reference>
<gene>
    <name evidence="2" type="ORF">IV203_031650</name>
</gene>